<dbReference type="PATRIC" id="fig|389348.3.peg.1916"/>
<dbReference type="AlphaFoldDB" id="A0A0U5ESU4"/>
<proteinExistence type="predicted"/>
<organism evidence="2 3">
    <name type="scientific">Candidatus Protochlamydia naegleriophila</name>
    <dbReference type="NCBI Taxonomy" id="389348"/>
    <lineage>
        <taxon>Bacteria</taxon>
        <taxon>Pseudomonadati</taxon>
        <taxon>Chlamydiota</taxon>
        <taxon>Chlamydiia</taxon>
        <taxon>Parachlamydiales</taxon>
        <taxon>Parachlamydiaceae</taxon>
        <taxon>Candidatus Protochlamydia</taxon>
    </lineage>
</organism>
<accession>A0A0U5ESU4</accession>
<evidence type="ECO:0000313" key="3">
    <source>
        <dbReference type="Proteomes" id="UP000069902"/>
    </source>
</evidence>
<dbReference type="KEGG" id="pnl:PNK_1703"/>
<keyword evidence="1" id="KW-0812">Transmembrane</keyword>
<dbReference type="InParanoid" id="A0A0U5ESU4"/>
<evidence type="ECO:0000313" key="2">
    <source>
        <dbReference type="EMBL" id="CUI17312.1"/>
    </source>
</evidence>
<sequence>MPISVSIDSFARLSVPFFKERVLPFIAERQQKIITIAVAIFACLAATFLAYQIIKKIFKATESQPERNNRSRVFGGEVYKETLSSEASRLHLVNFFGLPINLCVENEEVVLDQTRFDYSTINLNSEILSNHAVINYKNTSCVEDARVILMGEVHRMPKHLDLEVAIVSNFGKDGDIFLVEGATHEEFIPSPDSIYNIYQSISKNVRMLGWEESLKINEEMGEIGWELEKRGAPEILERVKNLEKNFPQLAQKLFDETLELFYTYIEKGKQRNEYLISSIKRALEEYPESKIFAMAGQLHIQLPGEFNILDHMPDDVKCATLLFKA</sequence>
<keyword evidence="3" id="KW-1185">Reference proteome</keyword>
<evidence type="ECO:0000256" key="1">
    <source>
        <dbReference type="SAM" id="Phobius"/>
    </source>
</evidence>
<keyword evidence="1" id="KW-0472">Membrane</keyword>
<dbReference type="EMBL" id="LN879502">
    <property type="protein sequence ID" value="CUI17312.1"/>
    <property type="molecule type" value="Genomic_DNA"/>
</dbReference>
<gene>
    <name evidence="2" type="ORF">PNK_1703</name>
</gene>
<dbReference type="RefSeq" id="WP_059061477.1">
    <property type="nucleotide sequence ID" value="NZ_LN879502.1"/>
</dbReference>
<keyword evidence="1" id="KW-1133">Transmembrane helix</keyword>
<dbReference type="Proteomes" id="UP000069902">
    <property type="component" value="Chromosome cPNK"/>
</dbReference>
<feature type="transmembrane region" description="Helical" evidence="1">
    <location>
        <begin position="33"/>
        <end position="54"/>
    </location>
</feature>
<name>A0A0U5ESU4_9BACT</name>
<reference evidence="3" key="1">
    <citation type="submission" date="2015-09" db="EMBL/GenBank/DDBJ databases">
        <authorList>
            <person name="Bertelli C."/>
        </authorList>
    </citation>
    <scope>NUCLEOTIDE SEQUENCE [LARGE SCALE GENOMIC DNA]</scope>
    <source>
        <strain evidence="3">KNic</strain>
    </source>
</reference>
<protein>
    <submittedName>
        <fullName evidence="2">Conserved hypothetical membrane protein</fullName>
    </submittedName>
</protein>